<evidence type="ECO:0008006" key="5">
    <source>
        <dbReference type="Google" id="ProtNLM"/>
    </source>
</evidence>
<dbReference type="RefSeq" id="WP_186740100.1">
    <property type="nucleotide sequence ID" value="NZ_VFIA01000036.1"/>
</dbReference>
<keyword evidence="2" id="KW-0732">Signal</keyword>
<accession>A0ABR6WBW5</accession>
<evidence type="ECO:0000313" key="4">
    <source>
        <dbReference type="Proteomes" id="UP000700732"/>
    </source>
</evidence>
<feature type="compositionally biased region" description="Polar residues" evidence="1">
    <location>
        <begin position="107"/>
        <end position="116"/>
    </location>
</feature>
<name>A0ABR6WBW5_9BACT</name>
<dbReference type="EMBL" id="VFIA01000036">
    <property type="protein sequence ID" value="MBC3794062.1"/>
    <property type="molecule type" value="Genomic_DNA"/>
</dbReference>
<feature type="chain" id="PRO_5046818059" description="Secreted protein" evidence="2">
    <location>
        <begin position="23"/>
        <end position="133"/>
    </location>
</feature>
<evidence type="ECO:0000256" key="1">
    <source>
        <dbReference type="SAM" id="MobiDB-lite"/>
    </source>
</evidence>
<evidence type="ECO:0000256" key="2">
    <source>
        <dbReference type="SAM" id="SignalP"/>
    </source>
</evidence>
<protein>
    <recommendedName>
        <fullName evidence="5">Secreted protein</fullName>
    </recommendedName>
</protein>
<organism evidence="3 4">
    <name type="scientific">Spirosoma utsteinense</name>
    <dbReference type="NCBI Taxonomy" id="2585773"/>
    <lineage>
        <taxon>Bacteria</taxon>
        <taxon>Pseudomonadati</taxon>
        <taxon>Bacteroidota</taxon>
        <taxon>Cytophagia</taxon>
        <taxon>Cytophagales</taxon>
        <taxon>Cytophagaceae</taxon>
        <taxon>Spirosoma</taxon>
    </lineage>
</organism>
<reference evidence="3 4" key="1">
    <citation type="submission" date="2019-06" db="EMBL/GenBank/DDBJ databases">
        <title>Spirosoma utsteinense sp. nov. isolated from Antarctic ice-free soils.</title>
        <authorList>
            <person name="Tahon G."/>
        </authorList>
    </citation>
    <scope>NUCLEOTIDE SEQUENCE [LARGE SCALE GENOMIC DNA]</scope>
    <source>
        <strain evidence="3 4">LMG 31447</strain>
    </source>
</reference>
<gene>
    <name evidence="3" type="ORF">FH603_4589</name>
</gene>
<sequence>MKTIQSYLLVLGLLAFAGQVSGQDSQSKLRKDPTYSTHNYKHPNKAATARQWESKSGVVVEQPQSGNTNLANYKRQVPNQAPVGGVTVDHTPSSDVADRNYKIQRPFQPTNATRSDMANKRKKRSDDSSAVGD</sequence>
<dbReference type="Proteomes" id="UP000700732">
    <property type="component" value="Unassembled WGS sequence"/>
</dbReference>
<feature type="signal peptide" evidence="2">
    <location>
        <begin position="1"/>
        <end position="22"/>
    </location>
</feature>
<feature type="region of interest" description="Disordered" evidence="1">
    <location>
        <begin position="80"/>
        <end position="133"/>
    </location>
</feature>
<keyword evidence="4" id="KW-1185">Reference proteome</keyword>
<proteinExistence type="predicted"/>
<feature type="region of interest" description="Disordered" evidence="1">
    <location>
        <begin position="22"/>
        <end position="51"/>
    </location>
</feature>
<evidence type="ECO:0000313" key="3">
    <source>
        <dbReference type="EMBL" id="MBC3794062.1"/>
    </source>
</evidence>
<comment type="caution">
    <text evidence="3">The sequence shown here is derived from an EMBL/GenBank/DDBJ whole genome shotgun (WGS) entry which is preliminary data.</text>
</comment>